<dbReference type="RefSeq" id="WP_186908141.1">
    <property type="nucleotide sequence ID" value="NZ_JACOPP010000015.1"/>
</dbReference>
<feature type="domain" description="HTH lysR-type" evidence="5">
    <location>
        <begin position="1"/>
        <end position="58"/>
    </location>
</feature>
<keyword evidence="7" id="KW-1185">Reference proteome</keyword>
<evidence type="ECO:0000256" key="3">
    <source>
        <dbReference type="ARBA" id="ARBA00023125"/>
    </source>
</evidence>
<dbReference type="PRINTS" id="PR00039">
    <property type="entry name" value="HTHLYSR"/>
</dbReference>
<comment type="similarity">
    <text evidence="1">Belongs to the LysR transcriptional regulatory family.</text>
</comment>
<name>A0A8J6JHB6_9FIRM</name>
<dbReference type="PROSITE" id="PS50931">
    <property type="entry name" value="HTH_LYSR"/>
    <property type="match status" value="1"/>
</dbReference>
<keyword evidence="4" id="KW-0804">Transcription</keyword>
<evidence type="ECO:0000256" key="2">
    <source>
        <dbReference type="ARBA" id="ARBA00023015"/>
    </source>
</evidence>
<protein>
    <submittedName>
        <fullName evidence="6">LysR family transcriptional regulator</fullName>
    </submittedName>
</protein>
<dbReference type="EMBL" id="JACOPP010000015">
    <property type="protein sequence ID" value="MBC5734250.1"/>
    <property type="molecule type" value="Genomic_DNA"/>
</dbReference>
<dbReference type="InterPro" id="IPR036390">
    <property type="entry name" value="WH_DNA-bd_sf"/>
</dbReference>
<dbReference type="InterPro" id="IPR036388">
    <property type="entry name" value="WH-like_DNA-bd_sf"/>
</dbReference>
<proteinExistence type="inferred from homology"/>
<dbReference type="FunFam" id="1.10.10.10:FF:000001">
    <property type="entry name" value="LysR family transcriptional regulator"/>
    <property type="match status" value="1"/>
</dbReference>
<keyword evidence="3" id="KW-0238">DNA-binding</keyword>
<dbReference type="CDD" id="cd05466">
    <property type="entry name" value="PBP2_LTTR_substrate"/>
    <property type="match status" value="1"/>
</dbReference>
<dbReference type="SUPFAM" id="SSF46785">
    <property type="entry name" value="Winged helix' DNA-binding domain"/>
    <property type="match status" value="1"/>
</dbReference>
<evidence type="ECO:0000256" key="4">
    <source>
        <dbReference type="ARBA" id="ARBA00023163"/>
    </source>
</evidence>
<dbReference type="Proteomes" id="UP000661435">
    <property type="component" value="Unassembled WGS sequence"/>
</dbReference>
<dbReference type="Gene3D" id="1.10.10.10">
    <property type="entry name" value="Winged helix-like DNA-binding domain superfamily/Winged helix DNA-binding domain"/>
    <property type="match status" value="1"/>
</dbReference>
<dbReference type="SUPFAM" id="SSF53850">
    <property type="entry name" value="Periplasmic binding protein-like II"/>
    <property type="match status" value="1"/>
</dbReference>
<evidence type="ECO:0000259" key="5">
    <source>
        <dbReference type="PROSITE" id="PS50931"/>
    </source>
</evidence>
<dbReference type="GO" id="GO:0003700">
    <property type="term" value="F:DNA-binding transcription factor activity"/>
    <property type="evidence" value="ECO:0007669"/>
    <property type="project" value="InterPro"/>
</dbReference>
<reference evidence="6" key="1">
    <citation type="submission" date="2020-08" db="EMBL/GenBank/DDBJ databases">
        <title>Genome public.</title>
        <authorList>
            <person name="Liu C."/>
            <person name="Sun Q."/>
        </authorList>
    </citation>
    <scope>NUCLEOTIDE SEQUENCE</scope>
    <source>
        <strain evidence="6">NSJ-51</strain>
    </source>
</reference>
<dbReference type="InterPro" id="IPR005119">
    <property type="entry name" value="LysR_subst-bd"/>
</dbReference>
<dbReference type="GO" id="GO:0003677">
    <property type="term" value="F:DNA binding"/>
    <property type="evidence" value="ECO:0007669"/>
    <property type="project" value="UniProtKB-KW"/>
</dbReference>
<dbReference type="InterPro" id="IPR000847">
    <property type="entry name" value="LysR_HTH_N"/>
</dbReference>
<accession>A0A8J6JHB6</accession>
<dbReference type="Gene3D" id="3.40.190.290">
    <property type="match status" value="1"/>
</dbReference>
<dbReference type="AlphaFoldDB" id="A0A8J6JHB6"/>
<dbReference type="Pfam" id="PF03466">
    <property type="entry name" value="LysR_substrate"/>
    <property type="match status" value="1"/>
</dbReference>
<gene>
    <name evidence="6" type="ORF">H8S57_11000</name>
</gene>
<dbReference type="PANTHER" id="PTHR30346:SF17">
    <property type="entry name" value="LYSR FAMILY TRANSCRIPTIONAL REGULATOR"/>
    <property type="match status" value="1"/>
</dbReference>
<evidence type="ECO:0000256" key="1">
    <source>
        <dbReference type="ARBA" id="ARBA00009437"/>
    </source>
</evidence>
<comment type="caution">
    <text evidence="6">The sequence shown here is derived from an EMBL/GenBank/DDBJ whole genome shotgun (WGS) entry which is preliminary data.</text>
</comment>
<keyword evidence="2" id="KW-0805">Transcription regulation</keyword>
<sequence>MNDLQIDYFLAVADSGSFTRAAQKFYISQPAISRVISALERELGFPLFDRTNRRTTLTSAGKLFYEAFCQSKQLIAAAVQAAQSINSDESGTIQLGLLSGLDFSSLILNLDERFARTYPNITMNTVFSDFQELRNSLENGRADAILTIEDSLLRMPQAQTRILAESFRLLLYAKRHPLAGNDGLTPWDFRAERFLVVMDENPHAGDLVTQYCAPYGFSPRLLTVPNIDSLVAGVQNLQGVAIVDGWSRERTNAAFGYLPLNSANRIVLAWLPTCSNPLFPLFLNELTLLSQYCRPD</sequence>
<evidence type="ECO:0000313" key="6">
    <source>
        <dbReference type="EMBL" id="MBC5734250.1"/>
    </source>
</evidence>
<organism evidence="6 7">
    <name type="scientific">Lawsonibacter hominis</name>
    <dbReference type="NCBI Taxonomy" id="2763053"/>
    <lineage>
        <taxon>Bacteria</taxon>
        <taxon>Bacillati</taxon>
        <taxon>Bacillota</taxon>
        <taxon>Clostridia</taxon>
        <taxon>Eubacteriales</taxon>
        <taxon>Oscillospiraceae</taxon>
        <taxon>Lawsonibacter</taxon>
    </lineage>
</organism>
<dbReference type="Pfam" id="PF00126">
    <property type="entry name" value="HTH_1"/>
    <property type="match status" value="1"/>
</dbReference>
<evidence type="ECO:0000313" key="7">
    <source>
        <dbReference type="Proteomes" id="UP000661435"/>
    </source>
</evidence>
<dbReference type="GO" id="GO:0032993">
    <property type="term" value="C:protein-DNA complex"/>
    <property type="evidence" value="ECO:0007669"/>
    <property type="project" value="TreeGrafter"/>
</dbReference>
<dbReference type="PANTHER" id="PTHR30346">
    <property type="entry name" value="TRANSCRIPTIONAL DUAL REGULATOR HCAR-RELATED"/>
    <property type="match status" value="1"/>
</dbReference>